<keyword evidence="3" id="KW-1185">Reference proteome</keyword>
<evidence type="ECO:0000256" key="1">
    <source>
        <dbReference type="SAM" id="Phobius"/>
    </source>
</evidence>
<name>A0AA96VXP7_9STRE</name>
<organism evidence="2 3">
    <name type="scientific">Streptococcus iners subsp. hyiners</name>
    <dbReference type="NCBI Taxonomy" id="3028083"/>
    <lineage>
        <taxon>Bacteria</taxon>
        <taxon>Bacillati</taxon>
        <taxon>Bacillota</taxon>
        <taxon>Bacilli</taxon>
        <taxon>Lactobacillales</taxon>
        <taxon>Streptococcaceae</taxon>
        <taxon>Streptococcus</taxon>
        <taxon>Streptococcus iners</taxon>
    </lineage>
</organism>
<dbReference type="RefSeq" id="WP_105118468.1">
    <property type="nucleotide sequence ID" value="NZ_CP118734.1"/>
</dbReference>
<gene>
    <name evidence="2" type="ORF">PW220_04430</name>
</gene>
<feature type="transmembrane region" description="Helical" evidence="1">
    <location>
        <begin position="62"/>
        <end position="81"/>
    </location>
</feature>
<dbReference type="Proteomes" id="UP001301526">
    <property type="component" value="Chromosome"/>
</dbReference>
<reference evidence="2 3" key="1">
    <citation type="submission" date="2023-02" db="EMBL/GenBank/DDBJ databases">
        <title>Streptococcus sp. Genome Sequencing and Assembly.</title>
        <authorList>
            <person name="Shore S.M."/>
            <person name="Nicholson T.L."/>
        </authorList>
    </citation>
    <scope>NUCLEOTIDE SEQUENCE [LARGE SCALE GENOMIC DNA]</scope>
    <source>
        <strain evidence="2 3">29892</strain>
    </source>
</reference>
<keyword evidence="1" id="KW-0472">Membrane</keyword>
<evidence type="ECO:0000313" key="3">
    <source>
        <dbReference type="Proteomes" id="UP001301526"/>
    </source>
</evidence>
<keyword evidence="1" id="KW-1133">Transmembrane helix</keyword>
<protein>
    <submittedName>
        <fullName evidence="2">Uncharacterized protein</fullName>
    </submittedName>
</protein>
<feature type="transmembrane region" description="Helical" evidence="1">
    <location>
        <begin position="31"/>
        <end position="50"/>
    </location>
</feature>
<feature type="transmembrane region" description="Helical" evidence="1">
    <location>
        <begin position="93"/>
        <end position="110"/>
    </location>
</feature>
<dbReference type="AlphaFoldDB" id="A0AA96VXP7"/>
<dbReference type="EMBL" id="CP118734">
    <property type="protein sequence ID" value="WNY49890.1"/>
    <property type="molecule type" value="Genomic_DNA"/>
</dbReference>
<accession>A0AA96VXP7</accession>
<feature type="transmembrane region" description="Helical" evidence="1">
    <location>
        <begin position="6"/>
        <end position="24"/>
    </location>
</feature>
<dbReference type="InterPro" id="IPR054200">
    <property type="entry name" value="DUF6905"/>
</dbReference>
<keyword evidence="1" id="KW-0812">Transmembrane</keyword>
<evidence type="ECO:0000313" key="2">
    <source>
        <dbReference type="EMBL" id="WNY49890.1"/>
    </source>
</evidence>
<proteinExistence type="predicted"/>
<dbReference type="Pfam" id="PF21846">
    <property type="entry name" value="DUF6905"/>
    <property type="match status" value="1"/>
</dbReference>
<sequence>MTIQQAIATIVGAFIFPFVIRMMWGKMVEHWGAIGGWMAASMIVGTIWTLNHGVGLMTQSGAVWVDMGLAAGIGLFVASAARGGKVGKATNNLLAALVGGILGGLILSFIL</sequence>